<comment type="caution">
    <text evidence="16">The sequence shown here is derived from an EMBL/GenBank/DDBJ whole genome shotgun (WGS) entry which is preliminary data.</text>
</comment>
<dbReference type="Pfam" id="PF00155">
    <property type="entry name" value="Aminotran_1_2"/>
    <property type="match status" value="1"/>
</dbReference>
<dbReference type="PANTHER" id="PTHR45744:SF2">
    <property type="entry name" value="TYROSINE AMINOTRANSFERASE"/>
    <property type="match status" value="1"/>
</dbReference>
<keyword evidence="10" id="KW-0663">Pyridoxal phosphate</keyword>
<dbReference type="InterPro" id="IPR005958">
    <property type="entry name" value="TyrNic_aminoTrfase"/>
</dbReference>
<dbReference type="CDD" id="cd00609">
    <property type="entry name" value="AAT_like"/>
    <property type="match status" value="1"/>
</dbReference>
<evidence type="ECO:0000256" key="8">
    <source>
        <dbReference type="ARBA" id="ARBA00022679"/>
    </source>
</evidence>
<evidence type="ECO:0000256" key="13">
    <source>
        <dbReference type="ARBA" id="ARBA00047798"/>
    </source>
</evidence>
<comment type="pathway">
    <text evidence="2">Amino-acid degradation; L-phenylalanine degradation; acetoacetate and fumarate from L-phenylalanine: step 2/6.</text>
</comment>
<evidence type="ECO:0000256" key="1">
    <source>
        <dbReference type="ARBA" id="ARBA00001933"/>
    </source>
</evidence>
<evidence type="ECO:0000256" key="12">
    <source>
        <dbReference type="ARBA" id="ARBA00031696"/>
    </source>
</evidence>
<keyword evidence="11" id="KW-0585">Phenylalanine catabolism</keyword>
<evidence type="ECO:0000256" key="6">
    <source>
        <dbReference type="ARBA" id="ARBA00015959"/>
    </source>
</evidence>
<feature type="domain" description="Aminotransferase class I/classII large" evidence="15">
    <location>
        <begin position="183"/>
        <end position="541"/>
    </location>
</feature>
<evidence type="ECO:0000256" key="11">
    <source>
        <dbReference type="ARBA" id="ARBA00023232"/>
    </source>
</evidence>
<protein>
    <recommendedName>
        <fullName evidence="6">Tyrosine aminotransferase</fullName>
        <ecNumber evidence="5">2.6.1.5</ecNumber>
    </recommendedName>
    <alternativeName>
        <fullName evidence="12">L-tyrosine:2-oxoglutarate aminotransferase</fullName>
    </alternativeName>
</protein>
<comment type="subunit">
    <text evidence="4">Homodimer.</text>
</comment>
<dbReference type="GO" id="GO:0030170">
    <property type="term" value="F:pyridoxal phosphate binding"/>
    <property type="evidence" value="ECO:0007669"/>
    <property type="project" value="InterPro"/>
</dbReference>
<comment type="cofactor">
    <cofactor evidence="1">
        <name>pyridoxal 5'-phosphate</name>
        <dbReference type="ChEBI" id="CHEBI:597326"/>
    </cofactor>
</comment>
<accession>A0AA39H0T7</accession>
<keyword evidence="8" id="KW-0808">Transferase</keyword>
<keyword evidence="9" id="KW-0828">Tyrosine catabolism</keyword>
<dbReference type="NCBIfam" id="TIGR01264">
    <property type="entry name" value="tyr_amTase_E"/>
    <property type="match status" value="1"/>
</dbReference>
<evidence type="ECO:0000256" key="10">
    <source>
        <dbReference type="ARBA" id="ARBA00022898"/>
    </source>
</evidence>
<evidence type="ECO:0000259" key="15">
    <source>
        <dbReference type="Pfam" id="PF00155"/>
    </source>
</evidence>
<dbReference type="AlphaFoldDB" id="A0AA39H0T7"/>
<dbReference type="InterPro" id="IPR015421">
    <property type="entry name" value="PyrdxlP-dep_Trfase_major"/>
</dbReference>
<dbReference type="InterPro" id="IPR004839">
    <property type="entry name" value="Aminotransferase_I/II_large"/>
</dbReference>
<dbReference type="Gene3D" id="3.40.640.10">
    <property type="entry name" value="Type I PLP-dependent aspartate aminotransferase-like (Major domain)"/>
    <property type="match status" value="1"/>
</dbReference>
<evidence type="ECO:0000313" key="16">
    <source>
        <dbReference type="EMBL" id="KAK0397135.1"/>
    </source>
</evidence>
<comment type="similarity">
    <text evidence="3">Belongs to the class-I pyridoxal-phosphate-dependent aminotransferase family.</text>
</comment>
<evidence type="ECO:0000256" key="4">
    <source>
        <dbReference type="ARBA" id="ARBA00011738"/>
    </source>
</evidence>
<dbReference type="GO" id="GO:0004838">
    <property type="term" value="F:L-tyrosine-2-oxoglutarate transaminase activity"/>
    <property type="evidence" value="ECO:0007669"/>
    <property type="project" value="InterPro"/>
</dbReference>
<evidence type="ECO:0000256" key="9">
    <source>
        <dbReference type="ARBA" id="ARBA00022878"/>
    </source>
</evidence>
<dbReference type="SUPFAM" id="SSF53383">
    <property type="entry name" value="PLP-dependent transferases"/>
    <property type="match status" value="1"/>
</dbReference>
<dbReference type="GO" id="GO:0006572">
    <property type="term" value="P:L-tyrosine catabolic process"/>
    <property type="evidence" value="ECO:0007669"/>
    <property type="project" value="UniProtKB-KW"/>
</dbReference>
<dbReference type="PROSITE" id="PS00105">
    <property type="entry name" value="AA_TRANSFER_CLASS_1"/>
    <property type="match status" value="1"/>
</dbReference>
<dbReference type="GO" id="GO:0006559">
    <property type="term" value="P:L-phenylalanine catabolic process"/>
    <property type="evidence" value="ECO:0007669"/>
    <property type="project" value="UniProtKB-KW"/>
</dbReference>
<keyword evidence="7" id="KW-0032">Aminotransferase</keyword>
<evidence type="ECO:0000256" key="14">
    <source>
        <dbReference type="SAM" id="MobiDB-lite"/>
    </source>
</evidence>
<dbReference type="Proteomes" id="UP001175271">
    <property type="component" value="Unassembled WGS sequence"/>
</dbReference>
<organism evidence="16 17">
    <name type="scientific">Steinernema hermaphroditum</name>
    <dbReference type="NCBI Taxonomy" id="289476"/>
    <lineage>
        <taxon>Eukaryota</taxon>
        <taxon>Metazoa</taxon>
        <taxon>Ecdysozoa</taxon>
        <taxon>Nematoda</taxon>
        <taxon>Chromadorea</taxon>
        <taxon>Rhabditida</taxon>
        <taxon>Tylenchina</taxon>
        <taxon>Panagrolaimomorpha</taxon>
        <taxon>Strongyloidoidea</taxon>
        <taxon>Steinernematidae</taxon>
        <taxon>Steinernema</taxon>
    </lineage>
</organism>
<dbReference type="InterPro" id="IPR015422">
    <property type="entry name" value="PyrdxlP-dep_Trfase_small"/>
</dbReference>
<evidence type="ECO:0000256" key="5">
    <source>
        <dbReference type="ARBA" id="ARBA00012749"/>
    </source>
</evidence>
<dbReference type="InterPro" id="IPR004838">
    <property type="entry name" value="NHTrfase_class1_PyrdxlP-BS"/>
</dbReference>
<dbReference type="InterPro" id="IPR005957">
    <property type="entry name" value="Tyrosine_aminoTrfase"/>
</dbReference>
<dbReference type="NCBIfam" id="TIGR01265">
    <property type="entry name" value="tyr_nico_aTase"/>
    <property type="match status" value="1"/>
</dbReference>
<evidence type="ECO:0000256" key="3">
    <source>
        <dbReference type="ARBA" id="ARBA00007441"/>
    </source>
</evidence>
<reference evidence="16" key="1">
    <citation type="submission" date="2023-06" db="EMBL/GenBank/DDBJ databases">
        <title>Genomic analysis of the entomopathogenic nematode Steinernema hermaphroditum.</title>
        <authorList>
            <person name="Schwarz E.M."/>
            <person name="Heppert J.K."/>
            <person name="Baniya A."/>
            <person name="Schwartz H.T."/>
            <person name="Tan C.-H."/>
            <person name="Antoshechkin I."/>
            <person name="Sternberg P.W."/>
            <person name="Goodrich-Blair H."/>
            <person name="Dillman A.R."/>
        </authorList>
    </citation>
    <scope>NUCLEOTIDE SEQUENCE</scope>
    <source>
        <strain evidence="16">PS9179</strain>
        <tissue evidence="16">Whole animal</tissue>
    </source>
</reference>
<feature type="region of interest" description="Disordered" evidence="14">
    <location>
        <begin position="131"/>
        <end position="152"/>
    </location>
</feature>
<dbReference type="EC" id="2.6.1.5" evidence="5"/>
<comment type="catalytic activity">
    <reaction evidence="13">
        <text>L-tyrosine + 2-oxoglutarate = 3-(4-hydroxyphenyl)pyruvate + L-glutamate</text>
        <dbReference type="Rhea" id="RHEA:15093"/>
        <dbReference type="ChEBI" id="CHEBI:16810"/>
        <dbReference type="ChEBI" id="CHEBI:29985"/>
        <dbReference type="ChEBI" id="CHEBI:36242"/>
        <dbReference type="ChEBI" id="CHEBI:58315"/>
        <dbReference type="EC" id="2.6.1.5"/>
    </reaction>
</comment>
<proteinExistence type="inferred from homology"/>
<dbReference type="Gene3D" id="3.90.1150.10">
    <property type="entry name" value="Aspartate Aminotransferase, domain 1"/>
    <property type="match status" value="1"/>
</dbReference>
<gene>
    <name evidence="16" type="ORF">QR680_002000</name>
</gene>
<dbReference type="EMBL" id="JAUCMV010000005">
    <property type="protein sequence ID" value="KAK0397135.1"/>
    <property type="molecule type" value="Genomic_DNA"/>
</dbReference>
<sequence length="575" mass="63564">MCSIVQAKEEKRRRARGVNTSLIIKFSSTETLFRRERRLSMKSKKFFERIGCLFQRNNECHMAQLQRRMPLTTLHIIPCLSVYTIQTPFTMYPENVIPGKDSVDSGLRKELPSAKRHPLVNQMVAETVSKTSPRRQIKTSTNIKDTSERKGWNCPVSEHAKNTVNPIRKIVDQLQVSPNPYKKPIKLHLGDPTLTGTLPPCETAVVAIKEAVESHAYDGYGPAVGTLEAREAIAKQFTLPEAPITADDVILASGCSHALQLAIEALANAGDNILCPLPGFPLYSTLCRPHGIEDRFYRLDMDRGAEIDLSHLESLIDNRTKAIIVNNPGNPTGAVFSKAHLEDIVTIAYNHKIPIIADEIYGDLTYGGATFHPIASLSPKVPVISCDGIGKRYLVPGWRLGWVVCYDRYGALAEVKKGMVALSQKIVGPCALVQGALPKILKETPQSFFENIKAVLARNAEIVYEALSKIPGIKPIRPQGAMYMMVGFDTKNYGDETAFVQGLISEESVYCLPGGAFGLSGWFRLVLTYSDEVTLDACNRLTEYCARHYRKSTVVPIHEDSDNSEGDSALSTESD</sequence>
<evidence type="ECO:0000313" key="17">
    <source>
        <dbReference type="Proteomes" id="UP001175271"/>
    </source>
</evidence>
<evidence type="ECO:0000256" key="7">
    <source>
        <dbReference type="ARBA" id="ARBA00022576"/>
    </source>
</evidence>
<dbReference type="InterPro" id="IPR015424">
    <property type="entry name" value="PyrdxlP-dep_Trfase"/>
</dbReference>
<evidence type="ECO:0000256" key="2">
    <source>
        <dbReference type="ARBA" id="ARBA00005203"/>
    </source>
</evidence>
<name>A0AA39H0T7_9BILA</name>
<keyword evidence="17" id="KW-1185">Reference proteome</keyword>
<dbReference type="PANTHER" id="PTHR45744">
    <property type="entry name" value="TYROSINE AMINOTRANSFERASE"/>
    <property type="match status" value="1"/>
</dbReference>